<accession>A0AAD7DVL5</accession>
<reference evidence="2" key="1">
    <citation type="submission" date="2023-03" db="EMBL/GenBank/DDBJ databases">
        <title>Massive genome expansion in bonnet fungi (Mycena s.s.) driven by repeated elements and novel gene families across ecological guilds.</title>
        <authorList>
            <consortium name="Lawrence Berkeley National Laboratory"/>
            <person name="Harder C.B."/>
            <person name="Miyauchi S."/>
            <person name="Viragh M."/>
            <person name="Kuo A."/>
            <person name="Thoen E."/>
            <person name="Andreopoulos B."/>
            <person name="Lu D."/>
            <person name="Skrede I."/>
            <person name="Drula E."/>
            <person name="Henrissat B."/>
            <person name="Morin E."/>
            <person name="Kohler A."/>
            <person name="Barry K."/>
            <person name="LaButti K."/>
            <person name="Morin E."/>
            <person name="Salamov A."/>
            <person name="Lipzen A."/>
            <person name="Mereny Z."/>
            <person name="Hegedus B."/>
            <person name="Baldrian P."/>
            <person name="Stursova M."/>
            <person name="Weitz H."/>
            <person name="Taylor A."/>
            <person name="Grigoriev I.V."/>
            <person name="Nagy L.G."/>
            <person name="Martin F."/>
            <person name="Kauserud H."/>
        </authorList>
    </citation>
    <scope>NUCLEOTIDE SEQUENCE</scope>
    <source>
        <strain evidence="2">CBHHK182m</strain>
    </source>
</reference>
<dbReference type="AlphaFoldDB" id="A0AAD7DVL5"/>
<sequence>MTDHGDQPIPPRTTRQRITHLSASVITALKNLPRATKLRKNKAIREKNDENALARAQHDSDPVAFPDVAPDDASLITVSDAEEEMSPFSMMYDVASKLSPDSGKRVIRAFAAAGDKRSRDDGDEGKKGGKRAKRPEVIIKAVMAAPIVFHPLIHELYELEIYAPLSIFTDKNLEYVNSNASTITMRKL</sequence>
<evidence type="ECO:0000313" key="2">
    <source>
        <dbReference type="EMBL" id="KAJ7700174.1"/>
    </source>
</evidence>
<organism evidence="2 3">
    <name type="scientific">Mycena metata</name>
    <dbReference type="NCBI Taxonomy" id="1033252"/>
    <lineage>
        <taxon>Eukaryota</taxon>
        <taxon>Fungi</taxon>
        <taxon>Dikarya</taxon>
        <taxon>Basidiomycota</taxon>
        <taxon>Agaricomycotina</taxon>
        <taxon>Agaricomycetes</taxon>
        <taxon>Agaricomycetidae</taxon>
        <taxon>Agaricales</taxon>
        <taxon>Marasmiineae</taxon>
        <taxon>Mycenaceae</taxon>
        <taxon>Mycena</taxon>
    </lineage>
</organism>
<gene>
    <name evidence="2" type="ORF">B0H16DRAFT_1483978</name>
</gene>
<comment type="caution">
    <text evidence="2">The sequence shown here is derived from an EMBL/GenBank/DDBJ whole genome shotgun (WGS) entry which is preliminary data.</text>
</comment>
<name>A0AAD7DVL5_9AGAR</name>
<proteinExistence type="predicted"/>
<dbReference type="Proteomes" id="UP001215598">
    <property type="component" value="Unassembled WGS sequence"/>
</dbReference>
<feature type="region of interest" description="Disordered" evidence="1">
    <location>
        <begin position="1"/>
        <end position="21"/>
    </location>
</feature>
<keyword evidence="3" id="KW-1185">Reference proteome</keyword>
<evidence type="ECO:0000313" key="3">
    <source>
        <dbReference type="Proteomes" id="UP001215598"/>
    </source>
</evidence>
<dbReference type="EMBL" id="JARKIB010000559">
    <property type="protein sequence ID" value="KAJ7700174.1"/>
    <property type="molecule type" value="Genomic_DNA"/>
</dbReference>
<evidence type="ECO:0000256" key="1">
    <source>
        <dbReference type="SAM" id="MobiDB-lite"/>
    </source>
</evidence>
<protein>
    <submittedName>
        <fullName evidence="2">Uncharacterized protein</fullName>
    </submittedName>
</protein>